<evidence type="ECO:0000313" key="4">
    <source>
        <dbReference type="Proteomes" id="UP000460221"/>
    </source>
</evidence>
<feature type="region of interest" description="Disordered" evidence="1">
    <location>
        <begin position="97"/>
        <end position="121"/>
    </location>
</feature>
<protein>
    <recommendedName>
        <fullName evidence="2">Solute-binding protein family 5 domain-containing protein</fullName>
    </recommendedName>
</protein>
<proteinExistence type="predicted"/>
<gene>
    <name evidence="3" type="ORF">GIS00_26140</name>
</gene>
<organism evidence="3 4">
    <name type="scientific">Nakamurella alba</name>
    <dbReference type="NCBI Taxonomy" id="2665158"/>
    <lineage>
        <taxon>Bacteria</taxon>
        <taxon>Bacillati</taxon>
        <taxon>Actinomycetota</taxon>
        <taxon>Actinomycetes</taxon>
        <taxon>Nakamurellales</taxon>
        <taxon>Nakamurellaceae</taxon>
        <taxon>Nakamurella</taxon>
    </lineage>
</organism>
<feature type="domain" description="Solute-binding protein family 5" evidence="2">
    <location>
        <begin position="323"/>
        <end position="669"/>
    </location>
</feature>
<feature type="region of interest" description="Disordered" evidence="1">
    <location>
        <begin position="218"/>
        <end position="286"/>
    </location>
</feature>
<dbReference type="InterPro" id="IPR039424">
    <property type="entry name" value="SBP_5"/>
</dbReference>
<name>A0A7K1FTC9_9ACTN</name>
<dbReference type="Gene3D" id="3.40.190.10">
    <property type="entry name" value="Periplasmic binding protein-like II"/>
    <property type="match status" value="1"/>
</dbReference>
<evidence type="ECO:0000259" key="2">
    <source>
        <dbReference type="Pfam" id="PF00496"/>
    </source>
</evidence>
<keyword evidence="4" id="KW-1185">Reference proteome</keyword>
<accession>A0A7K1FTC9</accession>
<feature type="region of interest" description="Disordered" evidence="1">
    <location>
        <begin position="153"/>
        <end position="190"/>
    </location>
</feature>
<dbReference type="SUPFAM" id="SSF53850">
    <property type="entry name" value="Periplasmic binding protein-like II"/>
    <property type="match status" value="1"/>
</dbReference>
<feature type="compositionally biased region" description="Gly residues" evidence="1">
    <location>
        <begin position="166"/>
        <end position="181"/>
    </location>
</feature>
<dbReference type="GO" id="GO:0015833">
    <property type="term" value="P:peptide transport"/>
    <property type="evidence" value="ECO:0007669"/>
    <property type="project" value="TreeGrafter"/>
</dbReference>
<evidence type="ECO:0000256" key="1">
    <source>
        <dbReference type="SAM" id="MobiDB-lite"/>
    </source>
</evidence>
<dbReference type="GO" id="GO:1904680">
    <property type="term" value="F:peptide transmembrane transporter activity"/>
    <property type="evidence" value="ECO:0007669"/>
    <property type="project" value="TreeGrafter"/>
</dbReference>
<reference evidence="3 4" key="1">
    <citation type="submission" date="2019-11" db="EMBL/GenBank/DDBJ databases">
        <authorList>
            <person name="Jiang L.-Q."/>
        </authorList>
    </citation>
    <scope>NUCLEOTIDE SEQUENCE [LARGE SCALE GENOMIC DNA]</scope>
    <source>
        <strain evidence="3 4">YIM 132087</strain>
    </source>
</reference>
<comment type="caution">
    <text evidence="3">The sequence shown here is derived from an EMBL/GenBank/DDBJ whole genome shotgun (WGS) entry which is preliminary data.</text>
</comment>
<dbReference type="AlphaFoldDB" id="A0A7K1FTC9"/>
<dbReference type="Pfam" id="PF00496">
    <property type="entry name" value="SBP_bac_5"/>
    <property type="match status" value="1"/>
</dbReference>
<dbReference type="CDD" id="cd00995">
    <property type="entry name" value="PBP2_NikA_DppA_OppA_like"/>
    <property type="match status" value="1"/>
</dbReference>
<dbReference type="Proteomes" id="UP000460221">
    <property type="component" value="Unassembled WGS sequence"/>
</dbReference>
<dbReference type="EMBL" id="WLYK01000019">
    <property type="protein sequence ID" value="MTD17417.1"/>
    <property type="molecule type" value="Genomic_DNA"/>
</dbReference>
<dbReference type="Gene3D" id="3.10.105.10">
    <property type="entry name" value="Dipeptide-binding Protein, Domain 3"/>
    <property type="match status" value="1"/>
</dbReference>
<feature type="compositionally biased region" description="Low complexity" evidence="1">
    <location>
        <begin position="220"/>
        <end position="273"/>
    </location>
</feature>
<dbReference type="PANTHER" id="PTHR30290">
    <property type="entry name" value="PERIPLASMIC BINDING COMPONENT OF ABC TRANSPORTER"/>
    <property type="match status" value="1"/>
</dbReference>
<sequence>MTGWHLASFALGTTGFVLRNSLVVLAGPCQDDRPPRYTVFIAGRVGCSCPAPPGCSSPAEPGVPAGLRRGVHRRQSRVFMPGSARVFLPRECFEPLAGTGDPATDSRNRTSGGGPGVEPCGSAGSVPGRWISCLRCGPDSSGGLPDAARNAQYRATPSAASRGAGMTVGPGTPYGGQGGPGWTPPPRGRSRLGLASGAAAGVIALATVVVVIVQSANPSTTGGTAQTVAGAVPPVTTSSTTSTSTSSTSTSETTSTSESTTSTTTTTSSSSSSAPPTTGSLRMGVTELPTSGDPMLAYTTGPQQVLAQVYETLVAISQDGHDLEPGLADSWTANSDGTRWTFRLGGDAVFTDGTPVTAEVVCANFDAWSKIPADLQADATIWSAYFGGFADDASSMTYRTCRAEDDTTLELELSRPLGFLPDVVALPNFGIRAQSMLDEGADAEPVGSGPFTWERGDADRVLLEAADSRAGVASLEFVVAADSTQVASGQLDIAGPLPAGDDGSGEQTALSAPSLMTMMWVNATKGRPLADPALREAVDLSIDRQALAELADEGSEPTGDLVPPMATTSGTADPATGQDLVRAKQLVGSKKATLTLLGRDYGQRAPVQRQMNDLIKGWLEQAGFTVKIRNVTSASEYFAIFDNGTVSDLGTIGFLPYTADPVDFLRSILPSLDTVEGVVGAQWRTDLDDLLIDALDTVDTTDRRDMAAEVEATYLQRRITLPLYSTPDRYAVGAGIDGFEPGPISVESLAGVTVN</sequence>
<dbReference type="InterPro" id="IPR000914">
    <property type="entry name" value="SBP_5_dom"/>
</dbReference>
<evidence type="ECO:0000313" key="3">
    <source>
        <dbReference type="EMBL" id="MTD17417.1"/>
    </source>
</evidence>